<dbReference type="Proteomes" id="UP000054007">
    <property type="component" value="Unassembled WGS sequence"/>
</dbReference>
<accession>A0A0D7B9T3</accession>
<sequence>MFSIAAALLSLASLASAEYYWNAPTSGQDLKVGESYTIDFTVARYFKESPGTLTVALTPDGDGSGDYPALSTALRLVKDLDYAHYDSYNATYQTNLTASVPYGSQPGAYVLILLEEFGGYAGDEIEYYTQKVNLVE</sequence>
<feature type="signal peptide" evidence="1">
    <location>
        <begin position="1"/>
        <end position="17"/>
    </location>
</feature>
<dbReference type="EMBL" id="KN880560">
    <property type="protein sequence ID" value="KIY66266.1"/>
    <property type="molecule type" value="Genomic_DNA"/>
</dbReference>
<evidence type="ECO:0000313" key="3">
    <source>
        <dbReference type="Proteomes" id="UP000054007"/>
    </source>
</evidence>
<evidence type="ECO:0000313" key="2">
    <source>
        <dbReference type="EMBL" id="KIY66266.1"/>
    </source>
</evidence>
<feature type="chain" id="PRO_5002316851" evidence="1">
    <location>
        <begin position="18"/>
        <end position="136"/>
    </location>
</feature>
<keyword evidence="1" id="KW-0732">Signal</keyword>
<reference evidence="2 3" key="1">
    <citation type="journal article" date="2015" name="Fungal Genet. Biol.">
        <title>Evolution of novel wood decay mechanisms in Agaricales revealed by the genome sequences of Fistulina hepatica and Cylindrobasidium torrendii.</title>
        <authorList>
            <person name="Floudas D."/>
            <person name="Held B.W."/>
            <person name="Riley R."/>
            <person name="Nagy L.G."/>
            <person name="Koehler G."/>
            <person name="Ransdell A.S."/>
            <person name="Younus H."/>
            <person name="Chow J."/>
            <person name="Chiniquy J."/>
            <person name="Lipzen A."/>
            <person name="Tritt A."/>
            <person name="Sun H."/>
            <person name="Haridas S."/>
            <person name="LaButti K."/>
            <person name="Ohm R.A."/>
            <person name="Kues U."/>
            <person name="Blanchette R.A."/>
            <person name="Grigoriev I.V."/>
            <person name="Minto R.E."/>
            <person name="Hibbett D.S."/>
        </authorList>
    </citation>
    <scope>NUCLEOTIDE SEQUENCE [LARGE SCALE GENOMIC DNA]</scope>
    <source>
        <strain evidence="2 3">FP15055 ss-10</strain>
    </source>
</reference>
<proteinExistence type="predicted"/>
<organism evidence="2 3">
    <name type="scientific">Cylindrobasidium torrendii FP15055 ss-10</name>
    <dbReference type="NCBI Taxonomy" id="1314674"/>
    <lineage>
        <taxon>Eukaryota</taxon>
        <taxon>Fungi</taxon>
        <taxon>Dikarya</taxon>
        <taxon>Basidiomycota</taxon>
        <taxon>Agaricomycotina</taxon>
        <taxon>Agaricomycetes</taxon>
        <taxon>Agaricomycetidae</taxon>
        <taxon>Agaricales</taxon>
        <taxon>Marasmiineae</taxon>
        <taxon>Physalacriaceae</taxon>
        <taxon>Cylindrobasidium</taxon>
    </lineage>
</organism>
<evidence type="ECO:0000256" key="1">
    <source>
        <dbReference type="SAM" id="SignalP"/>
    </source>
</evidence>
<protein>
    <submittedName>
        <fullName evidence="2">Uncharacterized protein</fullName>
    </submittedName>
</protein>
<gene>
    <name evidence="2" type="ORF">CYLTODRAFT_491636</name>
</gene>
<dbReference type="AlphaFoldDB" id="A0A0D7B9T3"/>
<dbReference type="STRING" id="1314674.A0A0D7B9T3"/>
<keyword evidence="3" id="KW-1185">Reference proteome</keyword>
<name>A0A0D7B9T3_9AGAR</name>